<sequence>MDSNMFISVFAHAVAHTFGLRSQPYVKVMLWDTIGQEYYNRLHPLSYRGADVFLLALPLISKASFENCQDAIECERCFWDAIVRVGLQPPRPKKKKSHQKNCIVM</sequence>
<keyword evidence="7" id="KW-1185">Reference proteome</keyword>
<protein>
    <submittedName>
        <fullName evidence="6">Uncharacterized protein</fullName>
    </submittedName>
</protein>
<dbReference type="GO" id="GO:0005525">
    <property type="term" value="F:GTP binding"/>
    <property type="evidence" value="ECO:0007669"/>
    <property type="project" value="UniProtKB-KW"/>
</dbReference>
<organism evidence="6 7">
    <name type="scientific">Ceratopteris richardii</name>
    <name type="common">Triangle waterfern</name>
    <dbReference type="NCBI Taxonomy" id="49495"/>
    <lineage>
        <taxon>Eukaryota</taxon>
        <taxon>Viridiplantae</taxon>
        <taxon>Streptophyta</taxon>
        <taxon>Embryophyta</taxon>
        <taxon>Tracheophyta</taxon>
        <taxon>Polypodiopsida</taxon>
        <taxon>Polypodiidae</taxon>
        <taxon>Polypodiales</taxon>
        <taxon>Pteridineae</taxon>
        <taxon>Pteridaceae</taxon>
        <taxon>Parkerioideae</taxon>
        <taxon>Ceratopteris</taxon>
    </lineage>
</organism>
<keyword evidence="4" id="KW-0342">GTP-binding</keyword>
<dbReference type="GO" id="GO:0003924">
    <property type="term" value="F:GTPase activity"/>
    <property type="evidence" value="ECO:0007669"/>
    <property type="project" value="InterPro"/>
</dbReference>
<evidence type="ECO:0000313" key="6">
    <source>
        <dbReference type="EMBL" id="KAH7315510.1"/>
    </source>
</evidence>
<dbReference type="GO" id="GO:0007264">
    <property type="term" value="P:small GTPase-mediated signal transduction"/>
    <property type="evidence" value="ECO:0007669"/>
    <property type="project" value="InterPro"/>
</dbReference>
<dbReference type="InterPro" id="IPR001806">
    <property type="entry name" value="Small_GTPase"/>
</dbReference>
<comment type="caution">
    <text evidence="6">The sequence shown here is derived from an EMBL/GenBank/DDBJ whole genome shotgun (WGS) entry which is preliminary data.</text>
</comment>
<evidence type="ECO:0000256" key="1">
    <source>
        <dbReference type="ARBA" id="ARBA00010142"/>
    </source>
</evidence>
<dbReference type="AlphaFoldDB" id="A0A8T2SBU4"/>
<evidence type="ECO:0000313" key="7">
    <source>
        <dbReference type="Proteomes" id="UP000825935"/>
    </source>
</evidence>
<accession>A0A8T2SBU4</accession>
<evidence type="ECO:0000256" key="4">
    <source>
        <dbReference type="ARBA" id="ARBA00023134"/>
    </source>
</evidence>
<dbReference type="InterPro" id="IPR027417">
    <property type="entry name" value="P-loop_NTPase"/>
</dbReference>
<keyword evidence="3" id="KW-0547">Nucleotide-binding</keyword>
<name>A0A8T2SBU4_CERRI</name>
<dbReference type="OrthoDB" id="8830751at2759"/>
<keyword evidence="2" id="KW-0150">Chloroplast</keyword>
<evidence type="ECO:0000256" key="3">
    <source>
        <dbReference type="ARBA" id="ARBA00022741"/>
    </source>
</evidence>
<gene>
    <name evidence="6" type="ORF">KP509_21G052700</name>
</gene>
<dbReference type="InterPro" id="IPR003578">
    <property type="entry name" value="Small_GTPase_Rho"/>
</dbReference>
<comment type="similarity">
    <text evidence="1">Belongs to the small GTPase superfamily. Rho family.</text>
</comment>
<evidence type="ECO:0000256" key="5">
    <source>
        <dbReference type="ARBA" id="ARBA00023288"/>
    </source>
</evidence>
<reference evidence="6" key="1">
    <citation type="submission" date="2021-08" db="EMBL/GenBank/DDBJ databases">
        <title>WGS assembly of Ceratopteris richardii.</title>
        <authorList>
            <person name="Marchant D.B."/>
            <person name="Chen G."/>
            <person name="Jenkins J."/>
            <person name="Shu S."/>
            <person name="Leebens-Mack J."/>
            <person name="Grimwood J."/>
            <person name="Schmutz J."/>
            <person name="Soltis P."/>
            <person name="Soltis D."/>
            <person name="Chen Z.-H."/>
        </authorList>
    </citation>
    <scope>NUCLEOTIDE SEQUENCE</scope>
    <source>
        <strain evidence="6">Whitten #5841</strain>
        <tissue evidence="6">Leaf</tissue>
    </source>
</reference>
<keyword evidence="5" id="KW-0449">Lipoprotein</keyword>
<dbReference type="SUPFAM" id="SSF52540">
    <property type="entry name" value="P-loop containing nucleoside triphosphate hydrolases"/>
    <property type="match status" value="1"/>
</dbReference>
<dbReference type="EMBL" id="CM035426">
    <property type="protein sequence ID" value="KAH7315510.1"/>
    <property type="molecule type" value="Genomic_DNA"/>
</dbReference>
<keyword evidence="2" id="KW-0934">Plastid</keyword>
<evidence type="ECO:0000256" key="2">
    <source>
        <dbReference type="ARBA" id="ARBA00022528"/>
    </source>
</evidence>
<dbReference type="Proteomes" id="UP000825935">
    <property type="component" value="Chromosome 21"/>
</dbReference>
<dbReference type="Gene3D" id="3.40.50.300">
    <property type="entry name" value="P-loop containing nucleotide triphosphate hydrolases"/>
    <property type="match status" value="1"/>
</dbReference>
<dbReference type="Pfam" id="PF00071">
    <property type="entry name" value="Ras"/>
    <property type="match status" value="1"/>
</dbReference>
<dbReference type="PANTHER" id="PTHR24072">
    <property type="entry name" value="RHO FAMILY GTPASE"/>
    <property type="match status" value="1"/>
</dbReference>
<proteinExistence type="inferred from homology"/>